<keyword evidence="3" id="KW-1185">Reference proteome</keyword>
<gene>
    <name evidence="2" type="ORF">PV09_06127</name>
</gene>
<dbReference type="InParanoid" id="A0A0D2A7Y0"/>
<dbReference type="OrthoDB" id="68575at2759"/>
<dbReference type="GeneID" id="27314100"/>
<dbReference type="InterPro" id="IPR005025">
    <property type="entry name" value="FMN_Rdtase-like_dom"/>
</dbReference>
<dbReference type="AlphaFoldDB" id="A0A0D2A7Y0"/>
<name>A0A0D2A7Y0_9PEZI</name>
<dbReference type="EMBL" id="KN847548">
    <property type="protein sequence ID" value="KIW02690.1"/>
    <property type="molecule type" value="Genomic_DNA"/>
</dbReference>
<dbReference type="VEuPathDB" id="FungiDB:PV09_06127"/>
<dbReference type="Gene3D" id="3.40.50.360">
    <property type="match status" value="1"/>
</dbReference>
<feature type="domain" description="NADPH-dependent FMN reductase-like" evidence="1">
    <location>
        <begin position="3"/>
        <end position="144"/>
    </location>
</feature>
<accession>A0A0D2A7Y0</accession>
<dbReference type="GO" id="GO:0016491">
    <property type="term" value="F:oxidoreductase activity"/>
    <property type="evidence" value="ECO:0007669"/>
    <property type="project" value="InterPro"/>
</dbReference>
<dbReference type="InterPro" id="IPR050712">
    <property type="entry name" value="NAD(P)H-dep_reductase"/>
</dbReference>
<dbReference type="SUPFAM" id="SSF52218">
    <property type="entry name" value="Flavoproteins"/>
    <property type="match status" value="1"/>
</dbReference>
<dbReference type="PANTHER" id="PTHR30543">
    <property type="entry name" value="CHROMATE REDUCTASE"/>
    <property type="match status" value="1"/>
</dbReference>
<evidence type="ECO:0000313" key="3">
    <source>
        <dbReference type="Proteomes" id="UP000053259"/>
    </source>
</evidence>
<proteinExistence type="predicted"/>
<dbReference type="RefSeq" id="XP_016212559.1">
    <property type="nucleotide sequence ID" value="XM_016359723.1"/>
</dbReference>
<evidence type="ECO:0000259" key="1">
    <source>
        <dbReference type="Pfam" id="PF03358"/>
    </source>
</evidence>
<dbReference type="Pfam" id="PF03358">
    <property type="entry name" value="FMN_red"/>
    <property type="match status" value="1"/>
</dbReference>
<reference evidence="2 3" key="1">
    <citation type="submission" date="2015-01" db="EMBL/GenBank/DDBJ databases">
        <title>The Genome Sequence of Ochroconis gallopava CBS43764.</title>
        <authorList>
            <consortium name="The Broad Institute Genomics Platform"/>
            <person name="Cuomo C."/>
            <person name="de Hoog S."/>
            <person name="Gorbushina A."/>
            <person name="Stielow B."/>
            <person name="Teixiera M."/>
            <person name="Abouelleil A."/>
            <person name="Chapman S.B."/>
            <person name="Priest M."/>
            <person name="Young S.K."/>
            <person name="Wortman J."/>
            <person name="Nusbaum C."/>
            <person name="Birren B."/>
        </authorList>
    </citation>
    <scope>NUCLEOTIDE SEQUENCE [LARGE SCALE GENOMIC DNA]</scope>
    <source>
        <strain evidence="2 3">CBS 43764</strain>
    </source>
</reference>
<dbReference type="HOGENOM" id="CLU_055322_2_0_1"/>
<dbReference type="Proteomes" id="UP000053259">
    <property type="component" value="Unassembled WGS sequence"/>
</dbReference>
<dbReference type="GO" id="GO:0010181">
    <property type="term" value="F:FMN binding"/>
    <property type="evidence" value="ECO:0007669"/>
    <property type="project" value="TreeGrafter"/>
</dbReference>
<organism evidence="2 3">
    <name type="scientific">Verruconis gallopava</name>
    <dbReference type="NCBI Taxonomy" id="253628"/>
    <lineage>
        <taxon>Eukaryota</taxon>
        <taxon>Fungi</taxon>
        <taxon>Dikarya</taxon>
        <taxon>Ascomycota</taxon>
        <taxon>Pezizomycotina</taxon>
        <taxon>Dothideomycetes</taxon>
        <taxon>Pleosporomycetidae</taxon>
        <taxon>Venturiales</taxon>
        <taxon>Sympoventuriaceae</taxon>
        <taxon>Verruconis</taxon>
    </lineage>
</organism>
<dbReference type="InterPro" id="IPR029039">
    <property type="entry name" value="Flavoprotein-like_sf"/>
</dbReference>
<dbReference type="STRING" id="253628.A0A0D2A7Y0"/>
<evidence type="ECO:0000313" key="2">
    <source>
        <dbReference type="EMBL" id="KIW02690.1"/>
    </source>
</evidence>
<dbReference type="GO" id="GO:0005829">
    <property type="term" value="C:cytosol"/>
    <property type="evidence" value="ECO:0007669"/>
    <property type="project" value="TreeGrafter"/>
</dbReference>
<protein>
    <recommendedName>
        <fullName evidence="1">NADPH-dependent FMN reductase-like domain-containing protein</fullName>
    </recommendedName>
</protein>
<sequence length="204" mass="22022">MSKIALIISSTRKGRVGLEVGKWLNSILEDVGSDAEITMVDVAAFNLPVFDETVIPAMVPAMAQWTTAHAKAWSDEIAKYDGYVLLANEYNFGMSGSTKNAIDYLYHAWIGKPILIVTYGIMGGVHASNQLKDVLTGMKTRPVDTRPQLKFIGGQSGPDVQKAMAGELGEESKKAWSTEKKPEILKGFAELIAALKEASSAVSS</sequence>
<dbReference type="PANTHER" id="PTHR30543:SF21">
    <property type="entry name" value="NAD(P)H-DEPENDENT FMN REDUCTASE LOT6"/>
    <property type="match status" value="1"/>
</dbReference>